<dbReference type="Pfam" id="PF10469">
    <property type="entry name" value="AKAP7_NLS"/>
    <property type="match status" value="1"/>
</dbReference>
<dbReference type="Gene3D" id="3.90.1140.10">
    <property type="entry name" value="Cyclic phosphodiesterase"/>
    <property type="match status" value="1"/>
</dbReference>
<comment type="caution">
    <text evidence="3">The sequence shown here is derived from an EMBL/GenBank/DDBJ whole genome shotgun (WGS) entry which is preliminary data.</text>
</comment>
<evidence type="ECO:0000313" key="4">
    <source>
        <dbReference type="Proteomes" id="UP000256645"/>
    </source>
</evidence>
<gene>
    <name evidence="3" type="ORF">BP6252_03230</name>
</gene>
<dbReference type="OrthoDB" id="277832at2759"/>
<dbReference type="Proteomes" id="UP000256645">
    <property type="component" value="Unassembled WGS sequence"/>
</dbReference>
<evidence type="ECO:0000313" key="3">
    <source>
        <dbReference type="EMBL" id="RDW82118.1"/>
    </source>
</evidence>
<protein>
    <recommendedName>
        <fullName evidence="2">A-kinase anchor protein 7-like phosphoesterase domain-containing protein</fullName>
    </recommendedName>
</protein>
<sequence>MPPKATSRPPLTHFLCLPLVTRDSKPQLQNALEAFASEITQKADPATAHVGARIGLPGKAVRPVGTLHLTLGVMSLTTQARVNEALTLLQSINVHELLETFRLGGKGSDGASAQKEESNPAASTEDAGVQHQDPKHDAAAEPRIPTTAHPLQVSLRGLTPMHSPTSTSILYSSPICRTHDLPSLCQSLVSLFRAAGLMLPDARPLLLHATILNTIYVPKVRQASGRAGHGKHKAKLTIDASGVLDRFAEHVWMEDCVLEKVAICRMGAKVVEDGGEEYVEEGARALLG</sequence>
<dbReference type="InterPro" id="IPR009210">
    <property type="entry name" value="ASCC1"/>
</dbReference>
<organism evidence="3 4">
    <name type="scientific">Coleophoma cylindrospora</name>
    <dbReference type="NCBI Taxonomy" id="1849047"/>
    <lineage>
        <taxon>Eukaryota</taxon>
        <taxon>Fungi</taxon>
        <taxon>Dikarya</taxon>
        <taxon>Ascomycota</taxon>
        <taxon>Pezizomycotina</taxon>
        <taxon>Leotiomycetes</taxon>
        <taxon>Helotiales</taxon>
        <taxon>Dermateaceae</taxon>
        <taxon>Coleophoma</taxon>
    </lineage>
</organism>
<evidence type="ECO:0000259" key="2">
    <source>
        <dbReference type="Pfam" id="PF10469"/>
    </source>
</evidence>
<evidence type="ECO:0000256" key="1">
    <source>
        <dbReference type="SAM" id="MobiDB-lite"/>
    </source>
</evidence>
<name>A0A3D8S760_9HELO</name>
<dbReference type="PANTHER" id="PTHR13360:SF1">
    <property type="entry name" value="ACTIVATING SIGNAL COINTEGRATOR 1 COMPLEX SUBUNIT 1"/>
    <property type="match status" value="1"/>
</dbReference>
<keyword evidence="4" id="KW-1185">Reference proteome</keyword>
<dbReference type="GO" id="GO:0006355">
    <property type="term" value="P:regulation of DNA-templated transcription"/>
    <property type="evidence" value="ECO:0007669"/>
    <property type="project" value="TreeGrafter"/>
</dbReference>
<feature type="domain" description="A-kinase anchor protein 7-like phosphoesterase" evidence="2">
    <location>
        <begin position="12"/>
        <end position="269"/>
    </location>
</feature>
<accession>A0A3D8S760</accession>
<dbReference type="EMBL" id="PDLM01000003">
    <property type="protein sequence ID" value="RDW82118.1"/>
    <property type="molecule type" value="Genomic_DNA"/>
</dbReference>
<proteinExistence type="predicted"/>
<dbReference type="PANTHER" id="PTHR13360">
    <property type="entry name" value="ACTIVATING SIGNAL COINTEGRATOR 1 COMPLEX SUBUNIT 1"/>
    <property type="match status" value="1"/>
</dbReference>
<feature type="region of interest" description="Disordered" evidence="1">
    <location>
        <begin position="105"/>
        <end position="142"/>
    </location>
</feature>
<dbReference type="STRING" id="1849047.A0A3D8S760"/>
<dbReference type="GO" id="GO:0006307">
    <property type="term" value="P:DNA alkylation repair"/>
    <property type="evidence" value="ECO:0007669"/>
    <property type="project" value="InterPro"/>
</dbReference>
<reference evidence="3 4" key="1">
    <citation type="journal article" date="2018" name="IMA Fungus">
        <title>IMA Genome-F 9: Draft genome sequence of Annulohypoxylon stygium, Aspergillus mulundensis, Berkeleyomyces basicola (syn. Thielaviopsis basicola), Ceratocystis smalleyi, two Cercospora beticola strains, Coleophoma cylindrospora, Fusarium fracticaudum, Phialophora cf. hyalina, and Morchella septimelata.</title>
        <authorList>
            <person name="Wingfield B.D."/>
            <person name="Bills G.F."/>
            <person name="Dong Y."/>
            <person name="Huang W."/>
            <person name="Nel W.J."/>
            <person name="Swalarsk-Parry B.S."/>
            <person name="Vaghefi N."/>
            <person name="Wilken P.M."/>
            <person name="An Z."/>
            <person name="de Beer Z.W."/>
            <person name="De Vos L."/>
            <person name="Chen L."/>
            <person name="Duong T.A."/>
            <person name="Gao Y."/>
            <person name="Hammerbacher A."/>
            <person name="Kikkert J.R."/>
            <person name="Li Y."/>
            <person name="Li H."/>
            <person name="Li K."/>
            <person name="Li Q."/>
            <person name="Liu X."/>
            <person name="Ma X."/>
            <person name="Naidoo K."/>
            <person name="Pethybridge S.J."/>
            <person name="Sun J."/>
            <person name="Steenkamp E.T."/>
            <person name="van der Nest M.A."/>
            <person name="van Wyk S."/>
            <person name="Wingfield M.J."/>
            <person name="Xiong C."/>
            <person name="Yue Q."/>
            <person name="Zhang X."/>
        </authorList>
    </citation>
    <scope>NUCLEOTIDE SEQUENCE [LARGE SCALE GENOMIC DNA]</scope>
    <source>
        <strain evidence="3 4">BP6252</strain>
    </source>
</reference>
<dbReference type="AlphaFoldDB" id="A0A3D8S760"/>
<dbReference type="InterPro" id="IPR019510">
    <property type="entry name" value="AKAP7-like_phosphoesterase"/>
</dbReference>
<dbReference type="GO" id="GO:0005634">
    <property type="term" value="C:nucleus"/>
    <property type="evidence" value="ECO:0007669"/>
    <property type="project" value="TreeGrafter"/>
</dbReference>